<dbReference type="KEGG" id="sedi:EBB79_17760"/>
<comment type="similarity">
    <text evidence="1 2">Belongs to the UPF0102 family.</text>
</comment>
<reference evidence="3 4" key="1">
    <citation type="submission" date="2018-10" db="EMBL/GenBank/DDBJ databases">
        <title>Parasedimentitalea marina sp. nov., a psychrophilic bacterium isolated from deep seawater of the New Britain Trench.</title>
        <authorList>
            <person name="Cao J."/>
        </authorList>
    </citation>
    <scope>NUCLEOTIDE SEQUENCE [LARGE SCALE GENOMIC DNA]</scope>
    <source>
        <strain evidence="3 4">W43</strain>
    </source>
</reference>
<gene>
    <name evidence="3" type="ORF">EBB79_17760</name>
</gene>
<dbReference type="AlphaFoldDB" id="A0A3T0N6A9"/>
<sequence length="126" mass="13760">MAGPQDPHGRGQRAYLAGEAAEDQVVKHYEARGYSLAERRWRGAGGEIDLIFRSGAALVFVEVKHSKTRARAALRITEAQMRRIYASAGQYLDNEPAGQLTESRFDVALVDGAGQIEIIENAFGQG</sequence>
<dbReference type="Pfam" id="PF02021">
    <property type="entry name" value="UPF0102"/>
    <property type="match status" value="1"/>
</dbReference>
<accession>A0A3T0N6A9</accession>
<dbReference type="Proteomes" id="UP000283063">
    <property type="component" value="Chromosome"/>
</dbReference>
<dbReference type="PANTHER" id="PTHR34039:SF1">
    <property type="entry name" value="UPF0102 PROTEIN YRAN"/>
    <property type="match status" value="1"/>
</dbReference>
<dbReference type="SUPFAM" id="SSF52980">
    <property type="entry name" value="Restriction endonuclease-like"/>
    <property type="match status" value="1"/>
</dbReference>
<organism evidence="3 4">
    <name type="scientific">Parasedimentitalea marina</name>
    <dbReference type="NCBI Taxonomy" id="2483033"/>
    <lineage>
        <taxon>Bacteria</taxon>
        <taxon>Pseudomonadati</taxon>
        <taxon>Pseudomonadota</taxon>
        <taxon>Alphaproteobacteria</taxon>
        <taxon>Rhodobacterales</taxon>
        <taxon>Paracoccaceae</taxon>
        <taxon>Parasedimentitalea</taxon>
    </lineage>
</organism>
<dbReference type="InterPro" id="IPR011335">
    <property type="entry name" value="Restrct_endonuc-II-like"/>
</dbReference>
<dbReference type="GO" id="GO:0003676">
    <property type="term" value="F:nucleic acid binding"/>
    <property type="evidence" value="ECO:0007669"/>
    <property type="project" value="InterPro"/>
</dbReference>
<dbReference type="InterPro" id="IPR003509">
    <property type="entry name" value="UPF0102_YraN-like"/>
</dbReference>
<dbReference type="PANTHER" id="PTHR34039">
    <property type="entry name" value="UPF0102 PROTEIN YRAN"/>
    <property type="match status" value="1"/>
</dbReference>
<dbReference type="EMBL" id="CP033219">
    <property type="protein sequence ID" value="AZV79535.1"/>
    <property type="molecule type" value="Genomic_DNA"/>
</dbReference>
<dbReference type="RefSeq" id="WP_127750125.1">
    <property type="nucleotide sequence ID" value="NZ_CP033219.1"/>
</dbReference>
<dbReference type="Gene3D" id="3.40.1350.10">
    <property type="match status" value="1"/>
</dbReference>
<keyword evidence="4" id="KW-1185">Reference proteome</keyword>
<dbReference type="HAMAP" id="MF_00048">
    <property type="entry name" value="UPF0102"/>
    <property type="match status" value="1"/>
</dbReference>
<proteinExistence type="inferred from homology"/>
<protein>
    <recommendedName>
        <fullName evidence="2">UPF0102 protein EBB79_17760</fullName>
    </recommendedName>
</protein>
<name>A0A3T0N6A9_9RHOB</name>
<evidence type="ECO:0000256" key="2">
    <source>
        <dbReference type="HAMAP-Rule" id="MF_00048"/>
    </source>
</evidence>
<evidence type="ECO:0000256" key="1">
    <source>
        <dbReference type="ARBA" id="ARBA00006738"/>
    </source>
</evidence>
<dbReference type="OrthoDB" id="9812968at2"/>
<evidence type="ECO:0000313" key="3">
    <source>
        <dbReference type="EMBL" id="AZV79535.1"/>
    </source>
</evidence>
<dbReference type="InterPro" id="IPR011856">
    <property type="entry name" value="tRNA_endonuc-like_dom_sf"/>
</dbReference>
<evidence type="ECO:0000313" key="4">
    <source>
        <dbReference type="Proteomes" id="UP000283063"/>
    </source>
</evidence>